<dbReference type="AlphaFoldDB" id="A0A8J4GFG1"/>
<protein>
    <submittedName>
        <fullName evidence="1">Uncharacterized protein</fullName>
    </submittedName>
</protein>
<feature type="non-terminal residue" evidence="1">
    <location>
        <position position="1"/>
    </location>
</feature>
<feature type="non-terminal residue" evidence="1">
    <location>
        <position position="173"/>
    </location>
</feature>
<gene>
    <name evidence="1" type="ORF">Vretimale_10866</name>
</gene>
<sequence>QARNGLAWWRSSGAIQVQLAGDASEQAYSALLPSAELGQEVMRVPFNEEELARMAAGTLGSTERELRAALHALHWLQDRAPELIRNKTIQYQTDSQSAWMCLLGQKGANNCLYLVRDILVDSAQAGCEISLVWYPRTGTVQREADRIGKETDPAQWALNHDIYRRIMTGPCLQ</sequence>
<name>A0A8J4GFG1_9CHLO</name>
<accession>A0A8J4GFG1</accession>
<organism evidence="1 2">
    <name type="scientific">Volvox reticuliferus</name>
    <dbReference type="NCBI Taxonomy" id="1737510"/>
    <lineage>
        <taxon>Eukaryota</taxon>
        <taxon>Viridiplantae</taxon>
        <taxon>Chlorophyta</taxon>
        <taxon>core chlorophytes</taxon>
        <taxon>Chlorophyceae</taxon>
        <taxon>CS clade</taxon>
        <taxon>Chlamydomonadales</taxon>
        <taxon>Volvocaceae</taxon>
        <taxon>Volvox</taxon>
    </lineage>
</organism>
<comment type="caution">
    <text evidence="1">The sequence shown here is derived from an EMBL/GenBank/DDBJ whole genome shotgun (WGS) entry which is preliminary data.</text>
</comment>
<evidence type="ECO:0000313" key="1">
    <source>
        <dbReference type="EMBL" id="GIM06588.1"/>
    </source>
</evidence>
<dbReference type="Proteomes" id="UP000722791">
    <property type="component" value="Unassembled WGS sequence"/>
</dbReference>
<reference evidence="1" key="1">
    <citation type="journal article" date="2021" name="Proc. Natl. Acad. Sci. U.S.A.">
        <title>Three genomes in the algal genus Volvox reveal the fate of a haploid sex-determining region after a transition to homothallism.</title>
        <authorList>
            <person name="Yamamoto K."/>
            <person name="Hamaji T."/>
            <person name="Kawai-Toyooka H."/>
            <person name="Matsuzaki R."/>
            <person name="Takahashi F."/>
            <person name="Nishimura Y."/>
            <person name="Kawachi M."/>
            <person name="Noguchi H."/>
            <person name="Minakuchi Y."/>
            <person name="Umen J.G."/>
            <person name="Toyoda A."/>
            <person name="Nozaki H."/>
        </authorList>
    </citation>
    <scope>NUCLEOTIDE SEQUENCE</scope>
    <source>
        <strain evidence="1">NIES-3785</strain>
    </source>
</reference>
<evidence type="ECO:0000313" key="2">
    <source>
        <dbReference type="Proteomes" id="UP000722791"/>
    </source>
</evidence>
<dbReference type="EMBL" id="BNCQ01000022">
    <property type="protein sequence ID" value="GIM06588.1"/>
    <property type="molecule type" value="Genomic_DNA"/>
</dbReference>
<proteinExistence type="predicted"/>